<evidence type="ECO:0000256" key="1">
    <source>
        <dbReference type="SAM" id="Phobius"/>
    </source>
</evidence>
<accession>K6DQH9</accession>
<dbReference type="PANTHER" id="PTHR39430:SF1">
    <property type="entry name" value="PROTEASE"/>
    <property type="match status" value="1"/>
</dbReference>
<evidence type="ECO:0000313" key="3">
    <source>
        <dbReference type="EMBL" id="EKN63016.1"/>
    </source>
</evidence>
<dbReference type="Pfam" id="PF02517">
    <property type="entry name" value="Rce1-like"/>
    <property type="match status" value="1"/>
</dbReference>
<dbReference type="PANTHER" id="PTHR39430">
    <property type="entry name" value="MEMBRANE-ASSOCIATED PROTEASE-RELATED"/>
    <property type="match status" value="1"/>
</dbReference>
<feature type="transmembrane region" description="Helical" evidence="1">
    <location>
        <begin position="32"/>
        <end position="52"/>
    </location>
</feature>
<gene>
    <name evidence="3" type="ORF">BAZO_18608</name>
</gene>
<keyword evidence="1" id="KW-0812">Transmembrane</keyword>
<evidence type="ECO:0000313" key="4">
    <source>
        <dbReference type="Proteomes" id="UP000006315"/>
    </source>
</evidence>
<sequence length="272" mass="30488">MLIVFQVLFSLPGIFLHREIFDPGYYPWIELLMNGGGVVGAIFSSLLIWRYINKKKIVALGLELNSLNMKDFVFGLFLGGASMTLIFILLLLTGQLSLKVSLFAPDFSIYSLTFLILFIAVGFSEEIFFRGYIMKTMEDRHNSKWLLYVMSALIFSLFHGMNPNVSVFGLINIGLVGLLFSYMYDATKSLWMPIGYHITWNYFQGNVFGFPVSGTDPHGLYQITTESSAKLLTGGNFGPEGGLLVTFFIIAGVFATNMYSKKRGSGSFESKY</sequence>
<dbReference type="Proteomes" id="UP000006315">
    <property type="component" value="Unassembled WGS sequence"/>
</dbReference>
<feature type="transmembrane region" description="Helical" evidence="1">
    <location>
        <begin position="167"/>
        <end position="184"/>
    </location>
</feature>
<dbReference type="InterPro" id="IPR003675">
    <property type="entry name" value="Rce1/LyrA-like_dom"/>
</dbReference>
<dbReference type="AlphaFoldDB" id="K6DQH9"/>
<keyword evidence="3" id="KW-0378">Hydrolase</keyword>
<dbReference type="GO" id="GO:0004175">
    <property type="term" value="F:endopeptidase activity"/>
    <property type="evidence" value="ECO:0007669"/>
    <property type="project" value="UniProtKB-ARBA"/>
</dbReference>
<feature type="transmembrane region" description="Helical" evidence="1">
    <location>
        <begin position="112"/>
        <end position="133"/>
    </location>
</feature>
<dbReference type="PATRIC" id="fig|1131731.3.peg.3798"/>
<feature type="transmembrane region" description="Helical" evidence="1">
    <location>
        <begin position="145"/>
        <end position="161"/>
    </location>
</feature>
<keyword evidence="4" id="KW-1185">Reference proteome</keyword>
<dbReference type="STRING" id="1131731.BAZO_18608"/>
<feature type="domain" description="CAAX prenyl protease 2/Lysostaphin resistance protein A-like" evidence="2">
    <location>
        <begin position="112"/>
        <end position="203"/>
    </location>
</feature>
<dbReference type="GO" id="GO:0080120">
    <property type="term" value="P:CAAX-box protein maturation"/>
    <property type="evidence" value="ECO:0007669"/>
    <property type="project" value="UniProtKB-ARBA"/>
</dbReference>
<keyword evidence="1" id="KW-1133">Transmembrane helix</keyword>
<keyword evidence="1" id="KW-0472">Membrane</keyword>
<proteinExistence type="predicted"/>
<keyword evidence="3" id="KW-0645">Protease</keyword>
<reference evidence="3 4" key="1">
    <citation type="journal article" date="2012" name="Front. Microbiol.">
        <title>Redundancy and modularity in membrane-associated dissimilatory nitrate reduction in Bacillus.</title>
        <authorList>
            <person name="Heylen K."/>
            <person name="Keltjens J."/>
        </authorList>
    </citation>
    <scope>NUCLEOTIDE SEQUENCE [LARGE SCALE GENOMIC DNA]</scope>
    <source>
        <strain evidence="3 4">LMG 9581</strain>
    </source>
</reference>
<name>K6DQH9_SCHAZ</name>
<comment type="caution">
    <text evidence="3">The sequence shown here is derived from an EMBL/GenBank/DDBJ whole genome shotgun (WGS) entry which is preliminary data.</text>
</comment>
<feature type="transmembrane region" description="Helical" evidence="1">
    <location>
        <begin position="241"/>
        <end position="260"/>
    </location>
</feature>
<feature type="transmembrane region" description="Helical" evidence="1">
    <location>
        <begin position="72"/>
        <end position="92"/>
    </location>
</feature>
<dbReference type="EMBL" id="AJLR01000148">
    <property type="protein sequence ID" value="EKN63016.1"/>
    <property type="molecule type" value="Genomic_DNA"/>
</dbReference>
<dbReference type="GO" id="GO:0006508">
    <property type="term" value="P:proteolysis"/>
    <property type="evidence" value="ECO:0007669"/>
    <property type="project" value="UniProtKB-KW"/>
</dbReference>
<evidence type="ECO:0000259" key="2">
    <source>
        <dbReference type="Pfam" id="PF02517"/>
    </source>
</evidence>
<organism evidence="3 4">
    <name type="scientific">Schinkia azotoformans LMG 9581</name>
    <dbReference type="NCBI Taxonomy" id="1131731"/>
    <lineage>
        <taxon>Bacteria</taxon>
        <taxon>Bacillati</taxon>
        <taxon>Bacillota</taxon>
        <taxon>Bacilli</taxon>
        <taxon>Bacillales</taxon>
        <taxon>Bacillaceae</taxon>
        <taxon>Calidifontibacillus/Schinkia group</taxon>
        <taxon>Schinkia</taxon>
    </lineage>
</organism>
<protein>
    <submittedName>
        <fullName evidence="3">CAAX amino terminal protease</fullName>
    </submittedName>
</protein>